<dbReference type="Gene3D" id="3.30.450.40">
    <property type="match status" value="1"/>
</dbReference>
<comment type="catalytic activity">
    <reaction evidence="1">
        <text>ATP + protein L-histidine = ADP + protein N-phospho-L-histidine.</text>
        <dbReference type="EC" id="2.7.13.3"/>
    </reaction>
</comment>
<keyword evidence="12" id="KW-1185">Reference proteome</keyword>
<dbReference type="InterPro" id="IPR003018">
    <property type="entry name" value="GAF"/>
</dbReference>
<reference evidence="10 11" key="2">
    <citation type="submission" date="2017-06" db="EMBL/GenBank/DDBJ databases">
        <authorList>
            <consortium name="Pathogen Informatics"/>
        </authorList>
    </citation>
    <scope>NUCLEOTIDE SEQUENCE [LARGE SCALE GENOMIC DNA]</scope>
    <source>
        <strain evidence="10 11">NCTC13833</strain>
    </source>
</reference>
<dbReference type="Proteomes" id="UP000652995">
    <property type="component" value="Unassembled WGS sequence"/>
</dbReference>
<evidence type="ECO:0000256" key="4">
    <source>
        <dbReference type="ARBA" id="ARBA00022777"/>
    </source>
</evidence>
<dbReference type="Gene3D" id="3.30.565.10">
    <property type="entry name" value="Histidine kinase-like ATPase, C-terminal domain"/>
    <property type="match status" value="1"/>
</dbReference>
<dbReference type="SUPFAM" id="SSF55781">
    <property type="entry name" value="GAF domain-like"/>
    <property type="match status" value="1"/>
</dbReference>
<proteinExistence type="predicted"/>
<dbReference type="AlphaFoldDB" id="A0A240C4X2"/>
<evidence type="ECO:0000256" key="3">
    <source>
        <dbReference type="ARBA" id="ARBA00022679"/>
    </source>
</evidence>
<name>A0A240C4X2_9STAP</name>
<evidence type="ECO:0000313" key="11">
    <source>
        <dbReference type="Proteomes" id="UP000243706"/>
    </source>
</evidence>
<dbReference type="EC" id="2.7.13.3" evidence="2"/>
<dbReference type="Proteomes" id="UP000243706">
    <property type="component" value="Chromosome 1"/>
</dbReference>
<dbReference type="OrthoDB" id="9795828at2"/>
<dbReference type="SUPFAM" id="SSF55874">
    <property type="entry name" value="ATPase domain of HSP90 chaperone/DNA topoisomerase II/histidine kinase"/>
    <property type="match status" value="1"/>
</dbReference>
<reference evidence="12" key="3">
    <citation type="journal article" date="2019" name="Int. J. Syst. Evol. Microbiol.">
        <title>The Global Catalogue of Microorganisms (GCM) 10K type strain sequencing project: providing services to taxonomists for standard genome sequencing and annotation.</title>
        <authorList>
            <consortium name="The Broad Institute Genomics Platform"/>
            <consortium name="The Broad Institute Genome Sequencing Center for Infectious Disease"/>
            <person name="Wu L."/>
            <person name="Ma J."/>
        </authorList>
    </citation>
    <scope>NUCLEOTIDE SEQUENCE [LARGE SCALE GENOMIC DNA]</scope>
    <source>
        <strain evidence="12">CCM 4175</strain>
    </source>
</reference>
<dbReference type="EMBL" id="LT906464">
    <property type="protein sequence ID" value="SNW03077.1"/>
    <property type="molecule type" value="Genomic_DNA"/>
</dbReference>
<dbReference type="GO" id="GO:0016020">
    <property type="term" value="C:membrane"/>
    <property type="evidence" value="ECO:0007669"/>
    <property type="project" value="InterPro"/>
</dbReference>
<dbReference type="PANTHER" id="PTHR24421">
    <property type="entry name" value="NITRATE/NITRITE SENSOR PROTEIN NARX-RELATED"/>
    <property type="match status" value="1"/>
</dbReference>
<dbReference type="InterPro" id="IPR050482">
    <property type="entry name" value="Sensor_HK_TwoCompSys"/>
</dbReference>
<dbReference type="InterPro" id="IPR036890">
    <property type="entry name" value="HATPase_C_sf"/>
</dbReference>
<dbReference type="CDD" id="cd16917">
    <property type="entry name" value="HATPase_UhpB-NarQ-NarX-like"/>
    <property type="match status" value="1"/>
</dbReference>
<evidence type="ECO:0000259" key="7">
    <source>
        <dbReference type="Pfam" id="PF07730"/>
    </source>
</evidence>
<evidence type="ECO:0000259" key="8">
    <source>
        <dbReference type="Pfam" id="PF13185"/>
    </source>
</evidence>
<sequence length="375" mass="42368">MEKPTRLALLKEIAEFLNEETELQSMMDGALDYLIEGSDFTTGWIFFIDDTGAHTLAAHRSLPKALTNHQCKYMVEGTCWCVQSYHNKKLTKASNIINCSRINLASREFATETDDITHHATVPLKSGTEQFGLLNVATPHTDHYSDEDLELLESVAFQIGSAIKRIDLTDQEKEAARINERNRLARDLHDSVNQMLFSLKLTAHAAGQMAQDDVSKRAFSQIEMTSQNAVNEMRALIWQLKPVGLEKGLVHALKQYAELIGINIHVSVSGLIDLENKIETNVYRIIQEAMNNTKKHAGTDEIYVEFYQDDEKLEITIKDDGVGFDPHAVDERAHHGILNIKQRVKILKGQLTLLTENGTTLFVQVPYNHHSWEGM</sequence>
<evidence type="ECO:0000256" key="2">
    <source>
        <dbReference type="ARBA" id="ARBA00012438"/>
    </source>
</evidence>
<dbReference type="PANTHER" id="PTHR24421:SF40">
    <property type="entry name" value="SENSOR HISTIDINE KINASE YHCY"/>
    <property type="match status" value="1"/>
</dbReference>
<evidence type="ECO:0000313" key="9">
    <source>
        <dbReference type="EMBL" id="GGA94291.1"/>
    </source>
</evidence>
<dbReference type="GO" id="GO:0000155">
    <property type="term" value="F:phosphorelay sensor kinase activity"/>
    <property type="evidence" value="ECO:0007669"/>
    <property type="project" value="InterPro"/>
</dbReference>
<dbReference type="EMBL" id="BMCB01000012">
    <property type="protein sequence ID" value="GGA94291.1"/>
    <property type="molecule type" value="Genomic_DNA"/>
</dbReference>
<evidence type="ECO:0000313" key="12">
    <source>
        <dbReference type="Proteomes" id="UP000652995"/>
    </source>
</evidence>
<keyword evidence="4 10" id="KW-0418">Kinase</keyword>
<reference evidence="9" key="4">
    <citation type="submission" date="2024-05" db="EMBL/GenBank/DDBJ databases">
        <authorList>
            <person name="Sun Q."/>
            <person name="Sedlacek I."/>
        </authorList>
    </citation>
    <scope>NUCLEOTIDE SEQUENCE</scope>
    <source>
        <strain evidence="9">CCM 4175</strain>
    </source>
</reference>
<evidence type="ECO:0000259" key="6">
    <source>
        <dbReference type="Pfam" id="PF02518"/>
    </source>
</evidence>
<evidence type="ECO:0000256" key="1">
    <source>
        <dbReference type="ARBA" id="ARBA00000085"/>
    </source>
</evidence>
<reference evidence="9" key="1">
    <citation type="journal article" date="2014" name="Int. J. Syst. Evol. Microbiol.">
        <title>Complete genome of a new Firmicutes species belonging to the dominant human colonic microbiota ('Ruminococcus bicirculans') reveals two chromosomes and a selective capacity to utilize plant glucans.</title>
        <authorList>
            <consortium name="NISC Comparative Sequencing Program"/>
            <person name="Wegmann U."/>
            <person name="Louis P."/>
            <person name="Goesmann A."/>
            <person name="Henrissat B."/>
            <person name="Duncan S.H."/>
            <person name="Flint H.J."/>
        </authorList>
    </citation>
    <scope>NUCLEOTIDE SEQUENCE</scope>
    <source>
        <strain evidence="9">CCM 4175</strain>
    </source>
</reference>
<dbReference type="Pfam" id="PF02518">
    <property type="entry name" value="HATPase_c"/>
    <property type="match status" value="1"/>
</dbReference>
<dbReference type="Gene3D" id="1.20.5.1930">
    <property type="match status" value="1"/>
</dbReference>
<keyword evidence="5" id="KW-0902">Two-component regulatory system</keyword>
<protein>
    <recommendedName>
        <fullName evidence="2">histidine kinase</fullName>
        <ecNumber evidence="2">2.7.13.3</ecNumber>
    </recommendedName>
</protein>
<feature type="domain" description="GAF" evidence="8">
    <location>
        <begin position="21"/>
        <end position="163"/>
    </location>
</feature>
<feature type="domain" description="Histidine kinase/HSP90-like ATPase" evidence="6">
    <location>
        <begin position="279"/>
        <end position="367"/>
    </location>
</feature>
<feature type="domain" description="Signal transduction histidine kinase subgroup 3 dimerisation and phosphoacceptor" evidence="7">
    <location>
        <begin position="180"/>
        <end position="244"/>
    </location>
</feature>
<dbReference type="Pfam" id="PF13185">
    <property type="entry name" value="GAF_2"/>
    <property type="match status" value="1"/>
</dbReference>
<dbReference type="InterPro" id="IPR029016">
    <property type="entry name" value="GAF-like_dom_sf"/>
</dbReference>
<dbReference type="InterPro" id="IPR003594">
    <property type="entry name" value="HATPase_dom"/>
</dbReference>
<gene>
    <name evidence="10" type="primary">degS</name>
    <name evidence="9" type="ORF">GCM10007183_18130</name>
    <name evidence="10" type="ORF">SAMEA4412661_01415</name>
</gene>
<accession>A0A240C4X2</accession>
<evidence type="ECO:0000313" key="10">
    <source>
        <dbReference type="EMBL" id="SNW03077.1"/>
    </source>
</evidence>
<evidence type="ECO:0000256" key="5">
    <source>
        <dbReference type="ARBA" id="ARBA00023012"/>
    </source>
</evidence>
<dbReference type="GO" id="GO:0046983">
    <property type="term" value="F:protein dimerization activity"/>
    <property type="evidence" value="ECO:0007669"/>
    <property type="project" value="InterPro"/>
</dbReference>
<dbReference type="Pfam" id="PF07730">
    <property type="entry name" value="HisKA_3"/>
    <property type="match status" value="1"/>
</dbReference>
<dbReference type="RefSeq" id="WP_095117343.1">
    <property type="nucleotide sequence ID" value="NZ_BMCB01000012.1"/>
</dbReference>
<keyword evidence="3 10" id="KW-0808">Transferase</keyword>
<dbReference type="KEGG" id="smus:C7J88_03775"/>
<dbReference type="InterPro" id="IPR011712">
    <property type="entry name" value="Sig_transdc_His_kin_sub3_dim/P"/>
</dbReference>
<organism evidence="10 11">
    <name type="scientific">Staphylococcus muscae</name>
    <dbReference type="NCBI Taxonomy" id="1294"/>
    <lineage>
        <taxon>Bacteria</taxon>
        <taxon>Bacillati</taxon>
        <taxon>Bacillota</taxon>
        <taxon>Bacilli</taxon>
        <taxon>Bacillales</taxon>
        <taxon>Staphylococcaceae</taxon>
        <taxon>Staphylococcus</taxon>
    </lineage>
</organism>